<keyword evidence="7" id="KW-1185">Reference proteome</keyword>
<organism evidence="6 7">
    <name type="scientific">Blastocystis sp. subtype 1 (strain ATCC 50177 / NandII)</name>
    <dbReference type="NCBI Taxonomy" id="478820"/>
    <lineage>
        <taxon>Eukaryota</taxon>
        <taxon>Sar</taxon>
        <taxon>Stramenopiles</taxon>
        <taxon>Bigyra</taxon>
        <taxon>Opalozoa</taxon>
        <taxon>Opalinata</taxon>
        <taxon>Blastocystidae</taxon>
        <taxon>Blastocystis</taxon>
    </lineage>
</organism>
<evidence type="ECO:0000256" key="3">
    <source>
        <dbReference type="ARBA" id="ARBA00022989"/>
    </source>
</evidence>
<evidence type="ECO:0000256" key="1">
    <source>
        <dbReference type="ARBA" id="ARBA00004141"/>
    </source>
</evidence>
<accession>A0A196SEZ7</accession>
<evidence type="ECO:0000256" key="5">
    <source>
        <dbReference type="SAM" id="Phobius"/>
    </source>
</evidence>
<dbReference type="Pfam" id="PF00335">
    <property type="entry name" value="Tetraspanin"/>
    <property type="match status" value="1"/>
</dbReference>
<dbReference type="Proteomes" id="UP000078348">
    <property type="component" value="Unassembled WGS sequence"/>
</dbReference>
<feature type="transmembrane region" description="Helical" evidence="5">
    <location>
        <begin position="175"/>
        <end position="197"/>
    </location>
</feature>
<evidence type="ECO:0000313" key="6">
    <source>
        <dbReference type="EMBL" id="OAO14717.1"/>
    </source>
</evidence>
<dbReference type="AlphaFoldDB" id="A0A196SEZ7"/>
<dbReference type="EMBL" id="LXWW01000219">
    <property type="protein sequence ID" value="OAO14717.1"/>
    <property type="molecule type" value="Genomic_DNA"/>
</dbReference>
<reference evidence="6 7" key="1">
    <citation type="submission" date="2016-05" db="EMBL/GenBank/DDBJ databases">
        <title>Nuclear genome of Blastocystis sp. subtype 1 NandII.</title>
        <authorList>
            <person name="Gentekaki E."/>
            <person name="Curtis B."/>
            <person name="Stairs C."/>
            <person name="Eme L."/>
            <person name="Herman E."/>
            <person name="Klimes V."/>
            <person name="Arias M.C."/>
            <person name="Elias M."/>
            <person name="Hilliou F."/>
            <person name="Klute M."/>
            <person name="Malik S.-B."/>
            <person name="Pightling A."/>
            <person name="Rachubinski R."/>
            <person name="Salas D."/>
            <person name="Schlacht A."/>
            <person name="Suga H."/>
            <person name="Archibald J."/>
            <person name="Ball S.G."/>
            <person name="Clark G."/>
            <person name="Dacks J."/>
            <person name="Van Der Giezen M."/>
            <person name="Tsaousis A."/>
            <person name="Roger A."/>
        </authorList>
    </citation>
    <scope>NUCLEOTIDE SEQUENCE [LARGE SCALE GENOMIC DNA]</scope>
    <source>
        <strain evidence="7">ATCC 50177 / NandII</strain>
    </source>
</reference>
<feature type="transmembrane region" description="Helical" evidence="5">
    <location>
        <begin position="76"/>
        <end position="103"/>
    </location>
</feature>
<evidence type="ECO:0000256" key="4">
    <source>
        <dbReference type="ARBA" id="ARBA00023136"/>
    </source>
</evidence>
<evidence type="ECO:0000256" key="2">
    <source>
        <dbReference type="ARBA" id="ARBA00022692"/>
    </source>
</evidence>
<dbReference type="PROSITE" id="PS51257">
    <property type="entry name" value="PROKAR_LIPOPROTEIN"/>
    <property type="match status" value="1"/>
</dbReference>
<evidence type="ECO:0008006" key="8">
    <source>
        <dbReference type="Google" id="ProtNLM"/>
    </source>
</evidence>
<evidence type="ECO:0000313" key="7">
    <source>
        <dbReference type="Proteomes" id="UP000078348"/>
    </source>
</evidence>
<dbReference type="InterPro" id="IPR018499">
    <property type="entry name" value="Tetraspanin/Peripherin"/>
</dbReference>
<dbReference type="GO" id="GO:0016020">
    <property type="term" value="C:membrane"/>
    <property type="evidence" value="ECO:0007669"/>
    <property type="project" value="UniProtKB-SubCell"/>
</dbReference>
<keyword evidence="2 5" id="KW-0812">Transmembrane</keyword>
<feature type="transmembrane region" description="Helical" evidence="5">
    <location>
        <begin position="45"/>
        <end position="69"/>
    </location>
</feature>
<comment type="subcellular location">
    <subcellularLocation>
        <location evidence="1">Membrane</location>
        <topology evidence="1">Multi-pass membrane protein</topology>
    </subcellularLocation>
</comment>
<name>A0A196SEZ7_BLAHN</name>
<keyword evidence="4 5" id="KW-0472">Membrane</keyword>
<proteinExistence type="predicted"/>
<keyword evidence="3 5" id="KW-1133">Transmembrane helix</keyword>
<protein>
    <recommendedName>
        <fullName evidence="8">Tetraspanin family protein</fullName>
    </recommendedName>
</protein>
<gene>
    <name evidence="6" type="ORF">AV274_3628</name>
</gene>
<sequence length="207" mass="22455">MSKEKEGKGCMVCMNVLLLVLAILAGAGCVYITNSKDVPPVVESLKGYTTMVMVVCVFVAVFAILGLCASCGGCFLFFYAVVMNIISLACIIVSIAFIALFVMSKKNPDSHSKFFEAMDNAVIASLNVTDEQTWINYQDAAKCCGYKDLYKTGKECASAEAKDCRTLLISLLSKYLLYTMVVMLVITVVIVIITCAANTRMKSDCSN</sequence>
<comment type="caution">
    <text evidence="6">The sequence shown here is derived from an EMBL/GenBank/DDBJ whole genome shotgun (WGS) entry which is preliminary data.</text>
</comment>
<feature type="transmembrane region" description="Helical" evidence="5">
    <location>
        <begin position="12"/>
        <end position="33"/>
    </location>
</feature>